<organism evidence="2">
    <name type="scientific">Stichopathes luetkeni</name>
    <name type="common">black sea whip</name>
    <dbReference type="NCBI Taxonomy" id="86606"/>
    <lineage>
        <taxon>Eukaryota</taxon>
        <taxon>Metazoa</taxon>
        <taxon>Cnidaria</taxon>
        <taxon>Anthozoa</taxon>
        <taxon>Hexacorallia</taxon>
        <taxon>Antipatharia</taxon>
        <taxon>Antipathidae</taxon>
        <taxon>Stichopathes</taxon>
    </lineage>
</organism>
<evidence type="ECO:0000313" key="2">
    <source>
        <dbReference type="EMBL" id="AFO73218.1"/>
    </source>
</evidence>
<dbReference type="Gene3D" id="3.10.28.10">
    <property type="entry name" value="Homing endonucleases"/>
    <property type="match status" value="2"/>
</dbReference>
<dbReference type="Pfam" id="PF00961">
    <property type="entry name" value="LAGLIDADG_1"/>
    <property type="match status" value="2"/>
</dbReference>
<dbReference type="GO" id="GO:0005739">
    <property type="term" value="C:mitochondrion"/>
    <property type="evidence" value="ECO:0007669"/>
    <property type="project" value="UniProtKB-ARBA"/>
</dbReference>
<dbReference type="EMBL" id="JX023266">
    <property type="protein sequence ID" value="AFO73218.1"/>
    <property type="molecule type" value="Genomic_DNA"/>
</dbReference>
<protein>
    <submittedName>
        <fullName evidence="2">HEG</fullName>
    </submittedName>
</protein>
<name>I7DPR5_9CNID</name>
<sequence length="353" mass="42388">MINLQKIKDSKYFQWLLGFIEAESRFYISKRKFYGEEKFYVAFSIYQPLKKAQFLYHIKRLFGYGHIKTINVMESSQSQLKLCSSNVASSYDRRFIFSDLELLESSNSTYYITNKNYLTYVLFFLKQSVCSWDMNQKRGQKTFKFYDFEKTLKILTLLKEKRPFHLIEDIEKALKEWKRDFTDLGPRLFFGLKFPKEEFFENWFIGFSGGKGAFIISFKSHAEYEIKNRFYWGEKETYEGFQKTLNELVKKLITRPMSEGLKSEKEIILSFVIVQKTKDLLILEQLKNKLSGHLNLKFNIKGSTYIWEVSNEKALVLIKVLFKKYSLRTKKVEFLKWWKSLNYVIKSQPRFYK</sequence>
<accession>I7DPR5</accession>
<gene>
    <name evidence="2" type="primary">HEG</name>
</gene>
<geneLocation type="mitochondrion" evidence="2"/>
<dbReference type="InterPro" id="IPR004860">
    <property type="entry name" value="LAGLIDADG_dom"/>
</dbReference>
<dbReference type="RefSeq" id="YP_006576448.1">
    <property type="nucleotide sequence ID" value="NC_018377.1"/>
</dbReference>
<keyword evidence="2" id="KW-0496">Mitochondrion</keyword>
<feature type="domain" description="Homing endonuclease LAGLIDADG" evidence="1">
    <location>
        <begin position="16"/>
        <end position="72"/>
    </location>
</feature>
<dbReference type="GeneID" id="13435750"/>
<dbReference type="InterPro" id="IPR027434">
    <property type="entry name" value="Homing_endonucl"/>
</dbReference>
<dbReference type="PANTHER" id="PTHR36181">
    <property type="entry name" value="INTRON-ENCODED ENDONUCLEASE AI3-RELATED"/>
    <property type="match status" value="1"/>
</dbReference>
<reference evidence="2" key="1">
    <citation type="journal article" date="2013" name="BMC Evol. Biol.">
        <title>Cnidarian phylogenetic relationships as revealed by mitogenomics.</title>
        <authorList>
            <person name="Kayal E."/>
            <person name="Roure B."/>
            <person name="Philippe H."/>
            <person name="Collins A.G."/>
            <person name="Lavrov D.V."/>
        </authorList>
    </citation>
    <scope>NUCLEOTIDE SEQUENCE</scope>
</reference>
<evidence type="ECO:0000259" key="1">
    <source>
        <dbReference type="Pfam" id="PF00961"/>
    </source>
</evidence>
<dbReference type="GO" id="GO:0004519">
    <property type="term" value="F:endonuclease activity"/>
    <property type="evidence" value="ECO:0007669"/>
    <property type="project" value="InterPro"/>
</dbReference>
<dbReference type="CTD" id="13435750"/>
<dbReference type="PANTHER" id="PTHR36181:SF2">
    <property type="entry name" value="INTRON-ENCODED ENDONUCLEASE AI3-RELATED"/>
    <property type="match status" value="1"/>
</dbReference>
<dbReference type="InterPro" id="IPR051289">
    <property type="entry name" value="LAGLIDADG_Endonuclease"/>
</dbReference>
<dbReference type="SUPFAM" id="SSF55608">
    <property type="entry name" value="Homing endonucleases"/>
    <property type="match status" value="2"/>
</dbReference>
<feature type="domain" description="Homing endonuclease LAGLIDADG" evidence="1">
    <location>
        <begin position="261"/>
        <end position="338"/>
    </location>
</feature>
<dbReference type="AlphaFoldDB" id="I7DPR5"/>
<proteinExistence type="predicted"/>